<dbReference type="Gene3D" id="3.40.50.10320">
    <property type="entry name" value="LmbE-like"/>
    <property type="match status" value="1"/>
</dbReference>
<dbReference type="PANTHER" id="PTHR12993:SF11">
    <property type="entry name" value="N-ACETYLGLUCOSAMINYL-PHOSPHATIDYLINOSITOL DE-N-ACETYLASE"/>
    <property type="match status" value="1"/>
</dbReference>
<dbReference type="PANTHER" id="PTHR12993">
    <property type="entry name" value="N-ACETYLGLUCOSAMINYL-PHOSPHATIDYLINOSITOL DE-N-ACETYLASE-RELATED"/>
    <property type="match status" value="1"/>
</dbReference>
<sequence>MNVLVIAAHPDDEVLGCGGTVAKLSKEGHRIDLLILGKEREGYSSKQTNQAANILGIEEITMDAFPDNKFDTMALLELIEIIEKEINRCKPDTIYTHSEIDLNVDHTLVYRAVLTATRPKVGQPVKRLYSFEVPSATDWSFKA</sequence>
<dbReference type="GO" id="GO:0016811">
    <property type="term" value="F:hydrolase activity, acting on carbon-nitrogen (but not peptide) bonds, in linear amides"/>
    <property type="evidence" value="ECO:0007669"/>
    <property type="project" value="TreeGrafter"/>
</dbReference>
<name>A0A0F8ZYI9_9ZZZZ</name>
<dbReference type="AlphaFoldDB" id="A0A0F8ZYI9"/>
<dbReference type="SUPFAM" id="SSF102588">
    <property type="entry name" value="LmbE-like"/>
    <property type="match status" value="1"/>
</dbReference>
<dbReference type="EMBL" id="LAZR01045424">
    <property type="protein sequence ID" value="KKK98903.1"/>
    <property type="molecule type" value="Genomic_DNA"/>
</dbReference>
<proteinExistence type="predicted"/>
<evidence type="ECO:0008006" key="2">
    <source>
        <dbReference type="Google" id="ProtNLM"/>
    </source>
</evidence>
<feature type="non-terminal residue" evidence="1">
    <location>
        <position position="143"/>
    </location>
</feature>
<organism evidence="1">
    <name type="scientific">marine sediment metagenome</name>
    <dbReference type="NCBI Taxonomy" id="412755"/>
    <lineage>
        <taxon>unclassified sequences</taxon>
        <taxon>metagenomes</taxon>
        <taxon>ecological metagenomes</taxon>
    </lineage>
</organism>
<reference evidence="1" key="1">
    <citation type="journal article" date="2015" name="Nature">
        <title>Complex archaea that bridge the gap between prokaryotes and eukaryotes.</title>
        <authorList>
            <person name="Spang A."/>
            <person name="Saw J.H."/>
            <person name="Jorgensen S.L."/>
            <person name="Zaremba-Niedzwiedzka K."/>
            <person name="Martijn J."/>
            <person name="Lind A.E."/>
            <person name="van Eijk R."/>
            <person name="Schleper C."/>
            <person name="Guy L."/>
            <person name="Ettema T.J."/>
        </authorList>
    </citation>
    <scope>NUCLEOTIDE SEQUENCE</scope>
</reference>
<accession>A0A0F8ZYI9</accession>
<dbReference type="InterPro" id="IPR003737">
    <property type="entry name" value="GlcNAc_PI_deacetylase-related"/>
</dbReference>
<protein>
    <recommendedName>
        <fullName evidence="2">GlcNAc-PI de-N-acetylase</fullName>
    </recommendedName>
</protein>
<gene>
    <name evidence="1" type="ORF">LCGC14_2638090</name>
</gene>
<dbReference type="InterPro" id="IPR024078">
    <property type="entry name" value="LmbE-like_dom_sf"/>
</dbReference>
<evidence type="ECO:0000313" key="1">
    <source>
        <dbReference type="EMBL" id="KKK98903.1"/>
    </source>
</evidence>
<comment type="caution">
    <text evidence="1">The sequence shown here is derived from an EMBL/GenBank/DDBJ whole genome shotgun (WGS) entry which is preliminary data.</text>
</comment>
<dbReference type="Pfam" id="PF02585">
    <property type="entry name" value="PIG-L"/>
    <property type="match status" value="1"/>
</dbReference>